<keyword evidence="2" id="KW-1185">Reference proteome</keyword>
<gene>
    <name evidence="1" type="ORF">ATANTOWER_023286</name>
</gene>
<dbReference type="Proteomes" id="UP001345963">
    <property type="component" value="Unassembled WGS sequence"/>
</dbReference>
<organism evidence="1 2">
    <name type="scientific">Ataeniobius toweri</name>
    <dbReference type="NCBI Taxonomy" id="208326"/>
    <lineage>
        <taxon>Eukaryota</taxon>
        <taxon>Metazoa</taxon>
        <taxon>Chordata</taxon>
        <taxon>Craniata</taxon>
        <taxon>Vertebrata</taxon>
        <taxon>Euteleostomi</taxon>
        <taxon>Actinopterygii</taxon>
        <taxon>Neopterygii</taxon>
        <taxon>Teleostei</taxon>
        <taxon>Neoteleostei</taxon>
        <taxon>Acanthomorphata</taxon>
        <taxon>Ovalentaria</taxon>
        <taxon>Atherinomorphae</taxon>
        <taxon>Cyprinodontiformes</taxon>
        <taxon>Goodeidae</taxon>
        <taxon>Ataeniobius</taxon>
    </lineage>
</organism>
<accession>A0ABU7B859</accession>
<proteinExistence type="predicted"/>
<evidence type="ECO:0000313" key="1">
    <source>
        <dbReference type="EMBL" id="MED6246771.1"/>
    </source>
</evidence>
<evidence type="ECO:0000313" key="2">
    <source>
        <dbReference type="Proteomes" id="UP001345963"/>
    </source>
</evidence>
<comment type="caution">
    <text evidence="1">The sequence shown here is derived from an EMBL/GenBank/DDBJ whole genome shotgun (WGS) entry which is preliminary data.</text>
</comment>
<sequence>EDTCTLSLPTLISYNSCSQAQNLGLCLFISPLLLGWNKLLSCGGSNKVFMCPSVSESNAQKGYLYGQSLDWCHSEKTENTDQYRANP</sequence>
<dbReference type="EMBL" id="JAHUTI010044501">
    <property type="protein sequence ID" value="MED6246771.1"/>
    <property type="molecule type" value="Genomic_DNA"/>
</dbReference>
<protein>
    <submittedName>
        <fullName evidence="1">Uncharacterized protein</fullName>
    </submittedName>
</protein>
<reference evidence="1 2" key="1">
    <citation type="submission" date="2021-07" db="EMBL/GenBank/DDBJ databases">
        <authorList>
            <person name="Palmer J.M."/>
        </authorList>
    </citation>
    <scope>NUCLEOTIDE SEQUENCE [LARGE SCALE GENOMIC DNA]</scope>
    <source>
        <strain evidence="1 2">AT_MEX2019</strain>
        <tissue evidence="1">Muscle</tissue>
    </source>
</reference>
<name>A0ABU7B859_9TELE</name>
<feature type="non-terminal residue" evidence="1">
    <location>
        <position position="1"/>
    </location>
</feature>